<comment type="caution">
    <text evidence="1">The sequence shown here is derived from an EMBL/GenBank/DDBJ whole genome shotgun (WGS) entry which is preliminary data.</text>
</comment>
<name>A0A8J8T5U8_HALGN</name>
<sequence>MYSLAQEGRVAILLANSERLRDIQDANLNSWHVLAMDYSPFQYQRSIYWLLISKAHYRNLDHPGLDRNMLPPAY</sequence>
<organism evidence="1 2">
    <name type="scientific">Halteria grandinella</name>
    <dbReference type="NCBI Taxonomy" id="5974"/>
    <lineage>
        <taxon>Eukaryota</taxon>
        <taxon>Sar</taxon>
        <taxon>Alveolata</taxon>
        <taxon>Ciliophora</taxon>
        <taxon>Intramacronucleata</taxon>
        <taxon>Spirotrichea</taxon>
        <taxon>Stichotrichia</taxon>
        <taxon>Sporadotrichida</taxon>
        <taxon>Halteriidae</taxon>
        <taxon>Halteria</taxon>
    </lineage>
</organism>
<accession>A0A8J8T5U8</accession>
<gene>
    <name evidence="1" type="ORF">FGO68_gene12409</name>
</gene>
<evidence type="ECO:0000313" key="2">
    <source>
        <dbReference type="Proteomes" id="UP000785679"/>
    </source>
</evidence>
<dbReference type="EMBL" id="RRYP01004911">
    <property type="protein sequence ID" value="TNV82473.1"/>
    <property type="molecule type" value="Genomic_DNA"/>
</dbReference>
<reference evidence="1" key="1">
    <citation type="submission" date="2019-06" db="EMBL/GenBank/DDBJ databases">
        <authorList>
            <person name="Zheng W."/>
        </authorList>
    </citation>
    <scope>NUCLEOTIDE SEQUENCE</scope>
    <source>
        <strain evidence="1">QDHG01</strain>
    </source>
</reference>
<protein>
    <submittedName>
        <fullName evidence="1">Uncharacterized protein</fullName>
    </submittedName>
</protein>
<dbReference type="Proteomes" id="UP000785679">
    <property type="component" value="Unassembled WGS sequence"/>
</dbReference>
<keyword evidence="2" id="KW-1185">Reference proteome</keyword>
<dbReference type="AlphaFoldDB" id="A0A8J8T5U8"/>
<proteinExistence type="predicted"/>
<evidence type="ECO:0000313" key="1">
    <source>
        <dbReference type="EMBL" id="TNV82473.1"/>
    </source>
</evidence>